<evidence type="ECO:0000256" key="4">
    <source>
        <dbReference type="ARBA" id="ARBA00022618"/>
    </source>
</evidence>
<keyword evidence="7 10" id="KW-0238">DNA-binding</keyword>
<dbReference type="InterPro" id="IPR004107">
    <property type="entry name" value="Integrase_SAM-like_N"/>
</dbReference>
<dbReference type="GO" id="GO:0009037">
    <property type="term" value="F:tyrosine-based site-specific recombinase activity"/>
    <property type="evidence" value="ECO:0007669"/>
    <property type="project" value="UniProtKB-UniRule"/>
</dbReference>
<gene>
    <name evidence="10" type="primary">xerC</name>
    <name evidence="13" type="ORF">BTA35_0204660</name>
</gene>
<evidence type="ECO:0000256" key="1">
    <source>
        <dbReference type="ARBA" id="ARBA00004496"/>
    </source>
</evidence>
<comment type="similarity">
    <text evidence="2">Belongs to the 'phage' integrase family. XerD subfamily.</text>
</comment>
<evidence type="ECO:0000256" key="2">
    <source>
        <dbReference type="ARBA" id="ARBA00010450"/>
    </source>
</evidence>
<dbReference type="NCBIfam" id="TIGR02225">
    <property type="entry name" value="recomb_XerD"/>
    <property type="match status" value="1"/>
</dbReference>
<feature type="active site" evidence="10">
    <location>
        <position position="264"/>
    </location>
</feature>
<evidence type="ECO:0000259" key="11">
    <source>
        <dbReference type="PROSITE" id="PS51898"/>
    </source>
</evidence>
<name>A0A1T1HFZ7_OCELI</name>
<dbReference type="PROSITE" id="PS51898">
    <property type="entry name" value="TYR_RECOMBINASE"/>
    <property type="match status" value="1"/>
</dbReference>
<dbReference type="InterPro" id="IPR011932">
    <property type="entry name" value="Recomb_XerD"/>
</dbReference>
<dbReference type="Pfam" id="PF02899">
    <property type="entry name" value="Phage_int_SAM_1"/>
    <property type="match status" value="1"/>
</dbReference>
<dbReference type="AlphaFoldDB" id="A0A1T1HFZ7"/>
<dbReference type="RefSeq" id="WP_077243220.1">
    <property type="nucleotide sequence ID" value="NZ_FXTS01000004.1"/>
</dbReference>
<dbReference type="GO" id="GO:0003677">
    <property type="term" value="F:DNA binding"/>
    <property type="evidence" value="ECO:0007669"/>
    <property type="project" value="UniProtKB-UniRule"/>
</dbReference>
<dbReference type="PROSITE" id="PS51900">
    <property type="entry name" value="CB"/>
    <property type="match status" value="1"/>
</dbReference>
<dbReference type="InterPro" id="IPR023009">
    <property type="entry name" value="Tyrosine_recombinase_XerC/XerD"/>
</dbReference>
<comment type="similarity">
    <text evidence="10">Belongs to the 'phage' integrase family. XerC subfamily.</text>
</comment>
<evidence type="ECO:0000259" key="12">
    <source>
        <dbReference type="PROSITE" id="PS51900"/>
    </source>
</evidence>
<feature type="domain" description="Core-binding (CB)" evidence="12">
    <location>
        <begin position="4"/>
        <end position="104"/>
    </location>
</feature>
<keyword evidence="6 10" id="KW-0229">DNA integration</keyword>
<feature type="active site" evidence="10">
    <location>
        <position position="165"/>
    </location>
</feature>
<dbReference type="Gene3D" id="1.10.443.10">
    <property type="entry name" value="Intergrase catalytic core"/>
    <property type="match status" value="1"/>
</dbReference>
<protein>
    <recommendedName>
        <fullName evidence="10">Tyrosine recombinase XerC</fullName>
    </recommendedName>
</protein>
<sequence length="315" mass="35708">MTKLTSDVLIQGYLSYLILEKGLSRNTLLAYQRDLKYLVFWLVQPEDFLKSESSKKAVCDQDVLLALDVERLLAFREACFAINLDKRSVARIVSALKGFYYWLMDEELIKQNPVSLLPKIRADRKLPAVLSEEQVESLLDQPDRSDPIQARDGCMLELLYATGLRVSELVGLTAGQVSLQQGIVRVTGKGQKERMIPLGETAQDELCHYLKDIRPALPGFKESETALFPSRKGGAMTRQAFWYRIHKYALAAGLPETLSPHQLRHAFATHLLNHGADLRSLQLLLGHSSVTTTQIYTHVANQRLKELYREHHPRA</sequence>
<dbReference type="InterPro" id="IPR013762">
    <property type="entry name" value="Integrase-like_cat_sf"/>
</dbReference>
<feature type="active site" evidence="10">
    <location>
        <position position="261"/>
    </location>
</feature>
<dbReference type="Proteomes" id="UP000190064">
    <property type="component" value="Unassembled WGS sequence"/>
</dbReference>
<dbReference type="PANTHER" id="PTHR30349:SF90">
    <property type="entry name" value="TYROSINE RECOMBINASE XERD"/>
    <property type="match status" value="1"/>
</dbReference>
<keyword evidence="4 10" id="KW-0132">Cell division</keyword>
<dbReference type="STRING" id="966.BTA35_0204660"/>
<dbReference type="InterPro" id="IPR050090">
    <property type="entry name" value="Tyrosine_recombinase_XerCD"/>
</dbReference>
<keyword evidence="8 10" id="KW-0233">DNA recombination</keyword>
<evidence type="ECO:0000256" key="5">
    <source>
        <dbReference type="ARBA" id="ARBA00022829"/>
    </source>
</evidence>
<dbReference type="GO" id="GO:0007059">
    <property type="term" value="P:chromosome segregation"/>
    <property type="evidence" value="ECO:0007669"/>
    <property type="project" value="UniProtKB-UniRule"/>
</dbReference>
<dbReference type="Gene3D" id="1.10.150.130">
    <property type="match status" value="1"/>
</dbReference>
<keyword evidence="5 10" id="KW-0159">Chromosome partition</keyword>
<dbReference type="GO" id="GO:0051301">
    <property type="term" value="P:cell division"/>
    <property type="evidence" value="ECO:0007669"/>
    <property type="project" value="UniProtKB-KW"/>
</dbReference>
<dbReference type="HAMAP" id="MF_01808">
    <property type="entry name" value="Recomb_XerC_XerD"/>
    <property type="match status" value="1"/>
</dbReference>
<evidence type="ECO:0000256" key="8">
    <source>
        <dbReference type="ARBA" id="ARBA00023172"/>
    </source>
</evidence>
<feature type="active site" description="O-(3'-phospho-DNA)-tyrosine intermediate" evidence="10">
    <location>
        <position position="296"/>
    </location>
</feature>
<dbReference type="Pfam" id="PF00589">
    <property type="entry name" value="Phage_integrase"/>
    <property type="match status" value="1"/>
</dbReference>
<keyword evidence="3 10" id="KW-0963">Cytoplasm</keyword>
<dbReference type="SUPFAM" id="SSF56349">
    <property type="entry name" value="DNA breaking-rejoining enzymes"/>
    <property type="match status" value="1"/>
</dbReference>
<evidence type="ECO:0000256" key="9">
    <source>
        <dbReference type="ARBA" id="ARBA00023306"/>
    </source>
</evidence>
<comment type="subcellular location">
    <subcellularLocation>
        <location evidence="1 10">Cytoplasm</location>
    </subcellularLocation>
</comment>
<feature type="active site" evidence="10">
    <location>
        <position position="189"/>
    </location>
</feature>
<dbReference type="InterPro" id="IPR002104">
    <property type="entry name" value="Integrase_catalytic"/>
</dbReference>
<evidence type="ECO:0000313" key="14">
    <source>
        <dbReference type="Proteomes" id="UP000190064"/>
    </source>
</evidence>
<evidence type="ECO:0000256" key="7">
    <source>
        <dbReference type="ARBA" id="ARBA00023125"/>
    </source>
</evidence>
<keyword evidence="14" id="KW-1185">Reference proteome</keyword>
<evidence type="ECO:0000256" key="10">
    <source>
        <dbReference type="HAMAP-Rule" id="MF_01808"/>
    </source>
</evidence>
<evidence type="ECO:0000256" key="6">
    <source>
        <dbReference type="ARBA" id="ARBA00022908"/>
    </source>
</evidence>
<dbReference type="GO" id="GO:0006313">
    <property type="term" value="P:DNA transposition"/>
    <property type="evidence" value="ECO:0007669"/>
    <property type="project" value="UniProtKB-UniRule"/>
</dbReference>
<dbReference type="CDD" id="cd00798">
    <property type="entry name" value="INT_XerDC_C"/>
    <property type="match status" value="1"/>
</dbReference>
<proteinExistence type="inferred from homology"/>
<dbReference type="EMBL" id="MTSD02000001">
    <property type="protein sequence ID" value="OOV88773.1"/>
    <property type="molecule type" value="Genomic_DNA"/>
</dbReference>
<keyword evidence="9 10" id="KW-0131">Cell cycle</keyword>
<comment type="subunit">
    <text evidence="10">Forms a cyclic heterotetrameric complex composed of two molecules of XerC and two molecules of XerD.</text>
</comment>
<dbReference type="PANTHER" id="PTHR30349">
    <property type="entry name" value="PHAGE INTEGRASE-RELATED"/>
    <property type="match status" value="1"/>
</dbReference>
<feature type="active site" evidence="10">
    <location>
        <position position="287"/>
    </location>
</feature>
<evidence type="ECO:0000256" key="3">
    <source>
        <dbReference type="ARBA" id="ARBA00022490"/>
    </source>
</evidence>
<accession>A0A1T1HFZ7</accession>
<dbReference type="NCBIfam" id="NF001399">
    <property type="entry name" value="PRK00283.1"/>
    <property type="match status" value="1"/>
</dbReference>
<dbReference type="InterPro" id="IPR010998">
    <property type="entry name" value="Integrase_recombinase_N"/>
</dbReference>
<dbReference type="GO" id="GO:0005737">
    <property type="term" value="C:cytoplasm"/>
    <property type="evidence" value="ECO:0007669"/>
    <property type="project" value="UniProtKB-SubCell"/>
</dbReference>
<reference evidence="13" key="1">
    <citation type="submission" date="2017-02" db="EMBL/GenBank/DDBJ databases">
        <title>Draft Genome Sequence of the Salt Water Bacterium Oceanospirillum linum ATCC 11336.</title>
        <authorList>
            <person name="Trachtenberg A.M."/>
            <person name="Carney J.G."/>
            <person name="Linnane J.D."/>
            <person name="Rheaume B.A."/>
            <person name="Pitts N.L."/>
            <person name="Mykles D.L."/>
            <person name="Maclea K.S."/>
        </authorList>
    </citation>
    <scope>NUCLEOTIDE SEQUENCE [LARGE SCALE GENOMIC DNA]</scope>
    <source>
        <strain evidence="13">ATCC 11336</strain>
    </source>
</reference>
<dbReference type="InterPro" id="IPR011010">
    <property type="entry name" value="DNA_brk_join_enz"/>
</dbReference>
<dbReference type="SUPFAM" id="SSF47823">
    <property type="entry name" value="lambda integrase-like, N-terminal domain"/>
    <property type="match status" value="1"/>
</dbReference>
<comment type="caution">
    <text evidence="13">The sequence shown here is derived from an EMBL/GenBank/DDBJ whole genome shotgun (WGS) entry which is preliminary data.</text>
</comment>
<evidence type="ECO:0000313" key="13">
    <source>
        <dbReference type="EMBL" id="OOV88773.1"/>
    </source>
</evidence>
<comment type="function">
    <text evidence="10">Site-specific tyrosine recombinase, which acts by catalyzing the cutting and rejoining of the recombining DNA molecules. The XerC-XerD complex is essential to convert dimers of the bacterial chromosome into monomers to permit their segregation at cell division. It also contributes to the segregational stability of plasmids.</text>
</comment>
<feature type="domain" description="Tyr recombinase" evidence="11">
    <location>
        <begin position="125"/>
        <end position="309"/>
    </location>
</feature>
<dbReference type="InterPro" id="IPR044068">
    <property type="entry name" value="CB"/>
</dbReference>
<organism evidence="13 14">
    <name type="scientific">Oceanospirillum linum</name>
    <dbReference type="NCBI Taxonomy" id="966"/>
    <lineage>
        <taxon>Bacteria</taxon>
        <taxon>Pseudomonadati</taxon>
        <taxon>Pseudomonadota</taxon>
        <taxon>Gammaproteobacteria</taxon>
        <taxon>Oceanospirillales</taxon>
        <taxon>Oceanospirillaceae</taxon>
        <taxon>Oceanospirillum</taxon>
    </lineage>
</organism>